<accession>A0A1X7UGM6</accession>
<dbReference type="PROSITE" id="PS50001">
    <property type="entry name" value="SH2"/>
    <property type="match status" value="2"/>
</dbReference>
<feature type="region of interest" description="Disordered" evidence="3">
    <location>
        <begin position="525"/>
        <end position="610"/>
    </location>
</feature>
<dbReference type="EnsemblMetazoa" id="XM_019998639.1">
    <property type="protein sequence ID" value="XP_019854198.1"/>
    <property type="gene ID" value="LOC100631575"/>
</dbReference>
<dbReference type="PANTHER" id="PTHR10155">
    <property type="entry name" value="PHOSPHATIDYLINOSITOL 3-KINASE REGULATORY SUBUNIT"/>
    <property type="match status" value="1"/>
</dbReference>
<dbReference type="GO" id="GO:0007165">
    <property type="term" value="P:signal transduction"/>
    <property type="evidence" value="ECO:0007669"/>
    <property type="project" value="InterPro"/>
</dbReference>
<dbReference type="FunCoup" id="A0A1X7UGM6">
    <property type="interactions" value="273"/>
</dbReference>
<gene>
    <name evidence="6" type="primary">100631575</name>
</gene>
<feature type="compositionally biased region" description="Pro residues" evidence="3">
    <location>
        <begin position="219"/>
        <end position="228"/>
    </location>
</feature>
<dbReference type="STRING" id="400682.A0A1X7UGM6"/>
<dbReference type="InterPro" id="IPR032498">
    <property type="entry name" value="PI3K_P85_iSH2"/>
</dbReference>
<dbReference type="CDD" id="cd12923">
    <property type="entry name" value="iSH2_PI3K_IA_R"/>
    <property type="match status" value="1"/>
</dbReference>
<dbReference type="Gene3D" id="3.30.505.10">
    <property type="entry name" value="SH2 domain"/>
    <property type="match status" value="2"/>
</dbReference>
<dbReference type="KEGG" id="aqu:100631575"/>
<dbReference type="Pfam" id="PF16454">
    <property type="entry name" value="PI3K_P85_iSH2"/>
    <property type="match status" value="1"/>
</dbReference>
<dbReference type="SUPFAM" id="SSF55550">
    <property type="entry name" value="SH2 domain"/>
    <property type="match status" value="2"/>
</dbReference>
<keyword evidence="7" id="KW-1185">Reference proteome</keyword>
<name>A0A1X7UGM6_AMPQE</name>
<feature type="region of interest" description="Disordered" evidence="3">
    <location>
        <begin position="174"/>
        <end position="230"/>
    </location>
</feature>
<dbReference type="Pfam" id="PF00620">
    <property type="entry name" value="RhoGAP"/>
    <property type="match status" value="1"/>
</dbReference>
<evidence type="ECO:0000259" key="5">
    <source>
        <dbReference type="PROSITE" id="PS50238"/>
    </source>
</evidence>
<sequence length="721" mass="81849">MIEERGLRVEGIYRVSASLGDVNKLKEELNRGVAGINVHDPRWSDIHIFSGALKLYLRDLPEPIFTYQMYPEFIKAGRSSKDYDTIYRNVQPLVDNLPAHNKLTLETLLTHLIKIVNEQHYNKMNHNNLALVFGPTLMRPKPDQIAELVGNCDVHCRVVDVLLQKGPWNIKPPDVSSLRGVKPINDAPPVPVRSRDGKRGSVPIAPRSSHVPVPEEADGPPPVTPPSSAPSIPLSECGWYWQDISREEVTAKLKDAPEGSFLVRDSQRGAYTLTVKKGGQNKLVRIISSNGLYGFSDPTQYRSVPDLIDHYREVSLSQYNPRLDVKLLHPVSRFAKISEEGVEEEEDEDRENDVEELLEKLKDVTELFDTKNEVYLEMEKRSELMKKELEVTRTKYSGFGNVAEMLKEQLDFLRHHDLTASILADRDRRCIMDNGKELGKRLEQAEACHRKALSDMRDCNNRFRALDRDLNTLRPDLMRLQWEKDQYTSKLVQEGLTHHEISERVKDKAMNESESIYGTLYGTLEGQDEDEEDGGIYEPPPEIQNIQYPGPPPPPRSGSRPPPPIPPTTRTPELGPAPPPALRKPSTGDRMPIPPPHTKTRVKPPVPTLEDRPHVRQETWYVECDRAHAEMHLRHKQDGTFLCRPSGKAMQNAKGGLHTHTIDIVYQGIKHLKVVQDSNKYGFSVPCNYSSLIDLVLHYSENSLETHNPKLTTTLAYPVYS</sequence>
<protein>
    <submittedName>
        <fullName evidence="6">Uncharacterized protein</fullName>
    </submittedName>
</protein>
<dbReference type="EnsemblMetazoa" id="Aqu2.1.27109_001">
    <property type="protein sequence ID" value="Aqu2.1.27109_001"/>
    <property type="gene ID" value="Aqu2.1.27109"/>
</dbReference>
<dbReference type="SMART" id="SM00252">
    <property type="entry name" value="SH2"/>
    <property type="match status" value="2"/>
</dbReference>
<evidence type="ECO:0000256" key="3">
    <source>
        <dbReference type="SAM" id="MobiDB-lite"/>
    </source>
</evidence>
<dbReference type="SUPFAM" id="SSF48350">
    <property type="entry name" value="GTPase activation domain, GAP"/>
    <property type="match status" value="1"/>
</dbReference>
<feature type="domain" description="Rho-GAP" evidence="5">
    <location>
        <begin position="1"/>
        <end position="170"/>
    </location>
</feature>
<reference evidence="7" key="1">
    <citation type="journal article" date="2010" name="Nature">
        <title>The Amphimedon queenslandica genome and the evolution of animal complexity.</title>
        <authorList>
            <person name="Srivastava M."/>
            <person name="Simakov O."/>
            <person name="Chapman J."/>
            <person name="Fahey B."/>
            <person name="Gauthier M.E."/>
            <person name="Mitros T."/>
            <person name="Richards G.S."/>
            <person name="Conaco C."/>
            <person name="Dacre M."/>
            <person name="Hellsten U."/>
            <person name="Larroux C."/>
            <person name="Putnam N.H."/>
            <person name="Stanke M."/>
            <person name="Adamska M."/>
            <person name="Darling A."/>
            <person name="Degnan S.M."/>
            <person name="Oakley T.H."/>
            <person name="Plachetzki D.C."/>
            <person name="Zhai Y."/>
            <person name="Adamski M."/>
            <person name="Calcino A."/>
            <person name="Cummins S.F."/>
            <person name="Goodstein D.M."/>
            <person name="Harris C."/>
            <person name="Jackson D.J."/>
            <person name="Leys S.P."/>
            <person name="Shu S."/>
            <person name="Woodcroft B.J."/>
            <person name="Vervoort M."/>
            <person name="Kosik K.S."/>
            <person name="Manning G."/>
            <person name="Degnan B.M."/>
            <person name="Rokhsar D.S."/>
        </authorList>
    </citation>
    <scope>NUCLEOTIDE SEQUENCE [LARGE SCALE GENOMIC DNA]</scope>
</reference>
<dbReference type="InParanoid" id="A0A1X7UGM6"/>
<dbReference type="GO" id="GO:0005942">
    <property type="term" value="C:phosphatidylinositol 3-kinase complex"/>
    <property type="evidence" value="ECO:0007669"/>
    <property type="project" value="TreeGrafter"/>
</dbReference>
<dbReference type="Pfam" id="PF00017">
    <property type="entry name" value="SH2"/>
    <property type="match status" value="2"/>
</dbReference>
<dbReference type="PANTHER" id="PTHR10155:SF10">
    <property type="entry name" value="PI3K21B, ISOFORM B"/>
    <property type="match status" value="1"/>
</dbReference>
<dbReference type="PRINTS" id="PR00678">
    <property type="entry name" value="PI3KINASEP85"/>
</dbReference>
<dbReference type="Gene3D" id="1.10.287.1490">
    <property type="match status" value="1"/>
</dbReference>
<feature type="compositionally biased region" description="Pro residues" evidence="3">
    <location>
        <begin position="549"/>
        <end position="582"/>
    </location>
</feature>
<dbReference type="OrthoDB" id="3175255at2759"/>
<dbReference type="InterPro" id="IPR008936">
    <property type="entry name" value="Rho_GTPase_activation_prot"/>
</dbReference>
<keyword evidence="1 2" id="KW-0727">SH2 domain</keyword>
<feature type="compositionally biased region" description="Acidic residues" evidence="3">
    <location>
        <begin position="526"/>
        <end position="535"/>
    </location>
</feature>
<dbReference type="InterPro" id="IPR000198">
    <property type="entry name" value="RhoGAP_dom"/>
</dbReference>
<dbReference type="GO" id="GO:0046935">
    <property type="term" value="F:1-phosphatidylinositol-3-kinase regulator activity"/>
    <property type="evidence" value="ECO:0007669"/>
    <property type="project" value="TreeGrafter"/>
</dbReference>
<dbReference type="GO" id="GO:0046854">
    <property type="term" value="P:phosphatidylinositol phosphate biosynthetic process"/>
    <property type="evidence" value="ECO:0007669"/>
    <property type="project" value="TreeGrafter"/>
</dbReference>
<dbReference type="AlphaFoldDB" id="A0A1X7UGM6"/>
<evidence type="ECO:0000313" key="7">
    <source>
        <dbReference type="Proteomes" id="UP000007879"/>
    </source>
</evidence>
<feature type="domain" description="SH2" evidence="4">
    <location>
        <begin position="239"/>
        <end position="331"/>
    </location>
</feature>
<evidence type="ECO:0000259" key="4">
    <source>
        <dbReference type="PROSITE" id="PS50001"/>
    </source>
</evidence>
<feature type="domain" description="SH2" evidence="4">
    <location>
        <begin position="622"/>
        <end position="719"/>
    </location>
</feature>
<dbReference type="SMART" id="SM00324">
    <property type="entry name" value="RhoGAP"/>
    <property type="match status" value="1"/>
</dbReference>
<dbReference type="Proteomes" id="UP000007879">
    <property type="component" value="Unassembled WGS sequence"/>
</dbReference>
<organism evidence="6">
    <name type="scientific">Amphimedon queenslandica</name>
    <name type="common">Sponge</name>
    <dbReference type="NCBI Taxonomy" id="400682"/>
    <lineage>
        <taxon>Eukaryota</taxon>
        <taxon>Metazoa</taxon>
        <taxon>Porifera</taxon>
        <taxon>Demospongiae</taxon>
        <taxon>Heteroscleromorpha</taxon>
        <taxon>Haplosclerida</taxon>
        <taxon>Niphatidae</taxon>
        <taxon>Amphimedon</taxon>
    </lineage>
</organism>
<evidence type="ECO:0000313" key="6">
    <source>
        <dbReference type="EnsemblMetazoa" id="Aqu2.1.27109_001"/>
    </source>
</evidence>
<evidence type="ECO:0000256" key="1">
    <source>
        <dbReference type="ARBA" id="ARBA00022999"/>
    </source>
</evidence>
<dbReference type="InterPro" id="IPR036860">
    <property type="entry name" value="SH2_dom_sf"/>
</dbReference>
<dbReference type="PROSITE" id="PS50238">
    <property type="entry name" value="RHOGAP"/>
    <property type="match status" value="1"/>
</dbReference>
<evidence type="ECO:0000256" key="2">
    <source>
        <dbReference type="PROSITE-ProRule" id="PRU00191"/>
    </source>
</evidence>
<proteinExistence type="predicted"/>
<dbReference type="InterPro" id="IPR000980">
    <property type="entry name" value="SH2"/>
</dbReference>
<dbReference type="Gene3D" id="1.10.555.10">
    <property type="entry name" value="Rho GTPase activation protein"/>
    <property type="match status" value="1"/>
</dbReference>
<dbReference type="PRINTS" id="PR00401">
    <property type="entry name" value="SH2DOMAIN"/>
</dbReference>
<reference evidence="6" key="2">
    <citation type="submission" date="2017-05" db="UniProtKB">
        <authorList>
            <consortium name="EnsemblMetazoa"/>
        </authorList>
    </citation>
    <scope>IDENTIFICATION</scope>
</reference>